<dbReference type="Proteomes" id="UP001190926">
    <property type="component" value="Unassembled WGS sequence"/>
</dbReference>
<dbReference type="PANTHER" id="PTHR44259">
    <property type="entry name" value="OS07G0183000 PROTEIN-RELATED"/>
    <property type="match status" value="1"/>
</dbReference>
<dbReference type="PANTHER" id="PTHR44259:SF37">
    <property type="entry name" value="DUF1618 DOMAIN-CONTAINING PROTEIN"/>
    <property type="match status" value="1"/>
</dbReference>
<protein>
    <recommendedName>
        <fullName evidence="1">KIB1-4 beta-propeller domain-containing protein</fullName>
    </recommendedName>
</protein>
<evidence type="ECO:0000259" key="1">
    <source>
        <dbReference type="Pfam" id="PF03478"/>
    </source>
</evidence>
<evidence type="ECO:0000313" key="2">
    <source>
        <dbReference type="EMBL" id="KAH6823782.1"/>
    </source>
</evidence>
<comment type="caution">
    <text evidence="2">The sequence shown here is derived from an EMBL/GenBank/DDBJ whole genome shotgun (WGS) entry which is preliminary data.</text>
</comment>
<organism evidence="2 3">
    <name type="scientific">Perilla frutescens var. hirtella</name>
    <name type="common">Perilla citriodora</name>
    <name type="synonym">Perilla setoyensis</name>
    <dbReference type="NCBI Taxonomy" id="608512"/>
    <lineage>
        <taxon>Eukaryota</taxon>
        <taxon>Viridiplantae</taxon>
        <taxon>Streptophyta</taxon>
        <taxon>Embryophyta</taxon>
        <taxon>Tracheophyta</taxon>
        <taxon>Spermatophyta</taxon>
        <taxon>Magnoliopsida</taxon>
        <taxon>eudicotyledons</taxon>
        <taxon>Gunneridae</taxon>
        <taxon>Pentapetalae</taxon>
        <taxon>asterids</taxon>
        <taxon>lamiids</taxon>
        <taxon>Lamiales</taxon>
        <taxon>Lamiaceae</taxon>
        <taxon>Nepetoideae</taxon>
        <taxon>Elsholtzieae</taxon>
        <taxon>Perilla</taxon>
    </lineage>
</organism>
<gene>
    <name evidence="2" type="ORF">C2S53_004518</name>
</gene>
<evidence type="ECO:0000313" key="3">
    <source>
        <dbReference type="Proteomes" id="UP001190926"/>
    </source>
</evidence>
<dbReference type="AlphaFoldDB" id="A0AAD4P2M4"/>
<reference evidence="2 3" key="1">
    <citation type="journal article" date="2021" name="Nat. Commun.">
        <title>Incipient diploidization of the medicinal plant Perilla within 10,000 years.</title>
        <authorList>
            <person name="Zhang Y."/>
            <person name="Shen Q."/>
            <person name="Leng L."/>
            <person name="Zhang D."/>
            <person name="Chen S."/>
            <person name="Shi Y."/>
            <person name="Ning Z."/>
            <person name="Chen S."/>
        </authorList>
    </citation>
    <scope>NUCLEOTIDE SEQUENCE [LARGE SCALE GENOMIC DNA]</scope>
    <source>
        <strain evidence="3">cv. PC099</strain>
    </source>
</reference>
<dbReference type="InterPro" id="IPR005174">
    <property type="entry name" value="KIB1-4_b-propeller"/>
</dbReference>
<dbReference type="InterPro" id="IPR050942">
    <property type="entry name" value="F-box_BR-signaling"/>
</dbReference>
<name>A0AAD4P2M4_PERFH</name>
<proteinExistence type="predicted"/>
<feature type="domain" description="KIB1-4 beta-propeller" evidence="1">
    <location>
        <begin position="98"/>
        <end position="368"/>
    </location>
</feature>
<accession>A0AAD4P2M4</accession>
<dbReference type="EMBL" id="SDAM02000556">
    <property type="protein sequence ID" value="KAH6823782.1"/>
    <property type="molecule type" value="Genomic_DNA"/>
</dbReference>
<dbReference type="Pfam" id="PF03478">
    <property type="entry name" value="Beta-prop_KIB1-4"/>
    <property type="match status" value="1"/>
</dbReference>
<keyword evidence="3" id="KW-1185">Reference proteome</keyword>
<sequence>MGSSALFRRWSGAAGIYRSLRVSADGNFNYRMISTMNSFESPLLMLNPKSDGEGRFVYKFQCLAKNYVYSFFSNNYSNSPSGRRQWNSDELENEYGISDFRFVGSSHGWVALYNERIHDLFLSDPISDRHIKLPPPLHTVKRLILSSSADDEKGCLAFMTLRSGDRVAFCSPLLSDEWSLFGGDDKREGEVYDNLVYSRRHNRVFCITSALTTTTTKLEVWDVGDESARLDWMMTTADLNHKNLRKLKYIVSAEQTGELYLVVRHVIIRGGVVEANFTDPICSKDPYFSNPHYGTVDIDVYKIDRDRGKVTFMENSLEGLAMFVGINHPFAIIPASASGLKPNSIYFTYDDRLRPPYGVGEEDNGIFDYQNRIFDYQTRDFSPFRNPYPIQCPIWFSPVNNFSNA</sequence>